<keyword evidence="1" id="KW-0812">Transmembrane</keyword>
<accession>V5BDB5</accession>
<evidence type="ECO:0000313" key="2">
    <source>
        <dbReference type="EMBL" id="ESS65704.1"/>
    </source>
</evidence>
<feature type="transmembrane region" description="Helical" evidence="1">
    <location>
        <begin position="61"/>
        <end position="89"/>
    </location>
</feature>
<dbReference type="Proteomes" id="UP000017861">
    <property type="component" value="Unassembled WGS sequence"/>
</dbReference>
<organism evidence="2 3">
    <name type="scientific">Trypanosoma cruzi Dm28c</name>
    <dbReference type="NCBI Taxonomy" id="1416333"/>
    <lineage>
        <taxon>Eukaryota</taxon>
        <taxon>Discoba</taxon>
        <taxon>Euglenozoa</taxon>
        <taxon>Kinetoplastea</taxon>
        <taxon>Metakinetoplastina</taxon>
        <taxon>Trypanosomatida</taxon>
        <taxon>Trypanosomatidae</taxon>
        <taxon>Trypanosoma</taxon>
        <taxon>Schizotrypanum</taxon>
    </lineage>
</organism>
<protein>
    <submittedName>
        <fullName evidence="2">Uncharacterized protein</fullName>
    </submittedName>
</protein>
<keyword evidence="1" id="KW-1133">Transmembrane helix</keyword>
<dbReference type="VEuPathDB" id="TriTrypDB:TCDM_05780"/>
<name>V5BDB5_TRYCR</name>
<proteinExistence type="predicted"/>
<evidence type="ECO:0000313" key="3">
    <source>
        <dbReference type="Proteomes" id="UP000017861"/>
    </source>
</evidence>
<gene>
    <name evidence="2" type="ORF">TCDM_05780</name>
</gene>
<feature type="transmembrane region" description="Helical" evidence="1">
    <location>
        <begin position="7"/>
        <end position="24"/>
    </location>
</feature>
<feature type="transmembrane region" description="Helical" evidence="1">
    <location>
        <begin position="30"/>
        <end position="49"/>
    </location>
</feature>
<dbReference type="AlphaFoldDB" id="V5BDB5"/>
<keyword evidence="1" id="KW-0472">Membrane</keyword>
<comment type="caution">
    <text evidence="2">The sequence shown here is derived from an EMBL/GenBank/DDBJ whole genome shotgun (WGS) entry which is preliminary data.</text>
</comment>
<dbReference type="EMBL" id="AYLP01000058">
    <property type="protein sequence ID" value="ESS65704.1"/>
    <property type="molecule type" value="Genomic_DNA"/>
</dbReference>
<reference evidence="2 3" key="1">
    <citation type="journal article" date="2014" name="Genome Announc.">
        <title>Trypanosoma cruzi Clone Dm28c Draft Genome Sequence.</title>
        <authorList>
            <person name="Grisard E.C."/>
            <person name="Teixeira S.M."/>
            <person name="de Almeida L.G."/>
            <person name="Stoco P.H."/>
            <person name="Gerber A.L."/>
            <person name="Talavera-Lopez C."/>
            <person name="Lima O.C."/>
            <person name="Andersson B."/>
            <person name="de Vasconcelos A.T."/>
        </authorList>
    </citation>
    <scope>NUCLEOTIDE SEQUENCE [LARGE SCALE GENOMIC DNA]</scope>
    <source>
        <strain evidence="2 3">Dm28c</strain>
    </source>
</reference>
<evidence type="ECO:0000256" key="1">
    <source>
        <dbReference type="SAM" id="Phobius"/>
    </source>
</evidence>
<sequence>MFLRCPLFSLVSVFISPFYDLLSFSTPLSFFFFGFPFFCVFLLLFFYYLSLCFLSDPIIFFFFFFFSVPLFCLFCLPRLFVCVHFLFVFRGTLLD</sequence>